<gene>
    <name evidence="1" type="ORF">ZAZAV_467</name>
</gene>
<protein>
    <submittedName>
        <fullName evidence="1">Ankyrin repeat-containing protein</fullName>
    </submittedName>
</protein>
<dbReference type="EMBL" id="LT994652">
    <property type="protein sequence ID" value="SPN79734.1"/>
    <property type="molecule type" value="Genomic_DNA"/>
</dbReference>
<dbReference type="Proteomes" id="UP000270547">
    <property type="component" value="Segment"/>
</dbReference>
<reference evidence="1" key="1">
    <citation type="submission" date="2018-03" db="EMBL/GenBank/DDBJ databases">
        <authorList>
            <consortium name="Urmite Genomes"/>
        </authorList>
    </citation>
    <scope>NUCLEOTIDE SEQUENCE [LARGE SCALE GENOMIC DNA]</scope>
    <source>
        <strain evidence="1">IHUMI-S29</strain>
    </source>
</reference>
<sequence>MAFLSEQALYAIFSSEGYNFLNQQVCSLFRALIPRVEYLTYLNQLIKDGKEPENFMPSEKLMLLALDKSLLHLLEANKEYIPVEICDIAAAKGNLEVMKWAVR</sequence>
<name>A0A2R8FFG0_9VIRU</name>
<proteinExistence type="predicted"/>
<evidence type="ECO:0000313" key="1">
    <source>
        <dbReference type="EMBL" id="SPN79734.1"/>
    </source>
</evidence>
<accession>A0A2R8FFG0</accession>
<organism evidence="1">
    <name type="scientific">Cedratvirus Zaza IHUMI</name>
    <dbReference type="NCBI Taxonomy" id="2126979"/>
    <lineage>
        <taxon>Viruses</taxon>
        <taxon>Pithoviruses</taxon>
    </lineage>
</organism>